<protein>
    <submittedName>
        <fullName evidence="1">Uncharacterized protein</fullName>
    </submittedName>
</protein>
<name>A0A392WBK6_9FABA</name>
<evidence type="ECO:0000313" key="1">
    <source>
        <dbReference type="EMBL" id="MCI98058.1"/>
    </source>
</evidence>
<organism evidence="1 2">
    <name type="scientific">Trifolium medium</name>
    <dbReference type="NCBI Taxonomy" id="97028"/>
    <lineage>
        <taxon>Eukaryota</taxon>
        <taxon>Viridiplantae</taxon>
        <taxon>Streptophyta</taxon>
        <taxon>Embryophyta</taxon>
        <taxon>Tracheophyta</taxon>
        <taxon>Spermatophyta</taxon>
        <taxon>Magnoliopsida</taxon>
        <taxon>eudicotyledons</taxon>
        <taxon>Gunneridae</taxon>
        <taxon>Pentapetalae</taxon>
        <taxon>rosids</taxon>
        <taxon>fabids</taxon>
        <taxon>Fabales</taxon>
        <taxon>Fabaceae</taxon>
        <taxon>Papilionoideae</taxon>
        <taxon>50 kb inversion clade</taxon>
        <taxon>NPAAA clade</taxon>
        <taxon>Hologalegina</taxon>
        <taxon>IRL clade</taxon>
        <taxon>Trifolieae</taxon>
        <taxon>Trifolium</taxon>
    </lineage>
</organism>
<evidence type="ECO:0000313" key="2">
    <source>
        <dbReference type="Proteomes" id="UP000265520"/>
    </source>
</evidence>
<dbReference type="AlphaFoldDB" id="A0A392WBK6"/>
<dbReference type="EMBL" id="LXQA011462824">
    <property type="protein sequence ID" value="MCI98058.1"/>
    <property type="molecule type" value="Genomic_DNA"/>
</dbReference>
<keyword evidence="2" id="KW-1185">Reference proteome</keyword>
<feature type="non-terminal residue" evidence="1">
    <location>
        <position position="1"/>
    </location>
</feature>
<reference evidence="1 2" key="1">
    <citation type="journal article" date="2018" name="Front. Plant Sci.">
        <title>Red Clover (Trifolium pratense) and Zigzag Clover (T. medium) - A Picture of Genomic Similarities and Differences.</title>
        <authorList>
            <person name="Dluhosova J."/>
            <person name="Istvanek J."/>
            <person name="Nedelnik J."/>
            <person name="Repkova J."/>
        </authorList>
    </citation>
    <scope>NUCLEOTIDE SEQUENCE [LARGE SCALE GENOMIC DNA]</scope>
    <source>
        <strain evidence="2">cv. 10/8</strain>
        <tissue evidence="1">Leaf</tissue>
    </source>
</reference>
<dbReference type="Proteomes" id="UP000265520">
    <property type="component" value="Unassembled WGS sequence"/>
</dbReference>
<comment type="caution">
    <text evidence="1">The sequence shown here is derived from an EMBL/GenBank/DDBJ whole genome shotgun (WGS) entry which is preliminary data.</text>
</comment>
<sequence length="49" mass="5427">PKPFSWLKPKFWASVAERDISSLSEARRQCSSGLASDPETFLFASPAAR</sequence>
<proteinExistence type="predicted"/>
<accession>A0A392WBK6</accession>